<feature type="chain" id="PRO_5045758658" evidence="1">
    <location>
        <begin position="31"/>
        <end position="199"/>
    </location>
</feature>
<keyword evidence="1" id="KW-0732">Signal</keyword>
<dbReference type="RefSeq" id="WP_235226056.1">
    <property type="nucleotide sequence ID" value="NZ_JAKGAQ010000002.1"/>
</dbReference>
<protein>
    <submittedName>
        <fullName evidence="2">ABC transporter substrate-binding protein</fullName>
    </submittedName>
</protein>
<accession>A0ABS9CX33</accession>
<dbReference type="Pfam" id="PF05494">
    <property type="entry name" value="MlaC"/>
    <property type="match status" value="1"/>
</dbReference>
<dbReference type="InterPro" id="IPR006311">
    <property type="entry name" value="TAT_signal"/>
</dbReference>
<dbReference type="Gene3D" id="3.10.450.710">
    <property type="entry name" value="Tgt2/MlaC"/>
    <property type="match status" value="1"/>
</dbReference>
<dbReference type="PROSITE" id="PS51318">
    <property type="entry name" value="TAT"/>
    <property type="match status" value="1"/>
</dbReference>
<evidence type="ECO:0000313" key="2">
    <source>
        <dbReference type="EMBL" id="MCF2871759.1"/>
    </source>
</evidence>
<gene>
    <name evidence="2" type="ORF">L0664_11835</name>
</gene>
<organism evidence="2 3">
    <name type="scientific">Octadecabacter dasysiphoniae</name>
    <dbReference type="NCBI Taxonomy" id="2909341"/>
    <lineage>
        <taxon>Bacteria</taxon>
        <taxon>Pseudomonadati</taxon>
        <taxon>Pseudomonadota</taxon>
        <taxon>Alphaproteobacteria</taxon>
        <taxon>Rhodobacterales</taxon>
        <taxon>Roseobacteraceae</taxon>
        <taxon>Octadecabacter</taxon>
    </lineage>
</organism>
<evidence type="ECO:0000256" key="1">
    <source>
        <dbReference type="SAM" id="SignalP"/>
    </source>
</evidence>
<name>A0ABS9CX33_9RHOB</name>
<comment type="caution">
    <text evidence="2">The sequence shown here is derived from an EMBL/GenBank/DDBJ whole genome shotgun (WGS) entry which is preliminary data.</text>
</comment>
<dbReference type="PANTHER" id="PTHR36573">
    <property type="entry name" value="INTERMEMBRANE PHOSPHOLIPID TRANSPORT SYSTEM BINDING PROTEIN MLAC"/>
    <property type="match status" value="1"/>
</dbReference>
<keyword evidence="3" id="KW-1185">Reference proteome</keyword>
<dbReference type="EMBL" id="JAKGAQ010000002">
    <property type="protein sequence ID" value="MCF2871759.1"/>
    <property type="molecule type" value="Genomic_DNA"/>
</dbReference>
<reference evidence="2 3" key="1">
    <citation type="submission" date="2022-01" db="EMBL/GenBank/DDBJ databases">
        <title>Octadecabacter sp. nov., isolated from a marine alga.</title>
        <authorList>
            <person name="Jin M.S."/>
            <person name="Kim H.M."/>
            <person name="Han D.M."/>
            <person name="Jung J.J."/>
            <person name="Jeon C.O."/>
        </authorList>
    </citation>
    <scope>NUCLEOTIDE SEQUENCE [LARGE SCALE GENOMIC DNA]</scope>
    <source>
        <strain evidence="2 3">G9-8</strain>
    </source>
</reference>
<dbReference type="PANTHER" id="PTHR36573:SF1">
    <property type="entry name" value="INTERMEMBRANE PHOSPHOLIPID TRANSPORT SYSTEM BINDING PROTEIN MLAC"/>
    <property type="match status" value="1"/>
</dbReference>
<sequence>MMPNLSFSRRNVLAIGGASLLATAPLPGFALTGSEAERLVNSAVTDINSVISSGASVNSMVNSFKGIFDRYADTSYLAAYALGNDGRSASNAQKSAFSNAFGIYLANKYGRRFNEFAGGQIQVQGAQPVNNYMEVQTLAVLPGQSPFRVDFHVSDRPGRPVFFNLIIEGINMLLSERAEIGAMLDARGGDIDALIRDLS</sequence>
<dbReference type="InterPro" id="IPR042245">
    <property type="entry name" value="Tgt2/MlaC_sf"/>
</dbReference>
<dbReference type="Proteomes" id="UP001200557">
    <property type="component" value="Unassembled WGS sequence"/>
</dbReference>
<evidence type="ECO:0000313" key="3">
    <source>
        <dbReference type="Proteomes" id="UP001200557"/>
    </source>
</evidence>
<proteinExistence type="predicted"/>
<feature type="signal peptide" evidence="1">
    <location>
        <begin position="1"/>
        <end position="30"/>
    </location>
</feature>
<dbReference type="InterPro" id="IPR008869">
    <property type="entry name" value="MlaC/ttg2D"/>
</dbReference>